<accession>A0AAV1TFC2</accession>
<organism evidence="3 4">
    <name type="scientific">Peronospora matthiolae</name>
    <dbReference type="NCBI Taxonomy" id="2874970"/>
    <lineage>
        <taxon>Eukaryota</taxon>
        <taxon>Sar</taxon>
        <taxon>Stramenopiles</taxon>
        <taxon>Oomycota</taxon>
        <taxon>Peronosporomycetes</taxon>
        <taxon>Peronosporales</taxon>
        <taxon>Peronosporaceae</taxon>
        <taxon>Peronospora</taxon>
    </lineage>
</organism>
<protein>
    <submittedName>
        <fullName evidence="3">Uncharacterized protein</fullName>
    </submittedName>
</protein>
<feature type="chain" id="PRO_5043729593" evidence="2">
    <location>
        <begin position="20"/>
        <end position="79"/>
    </location>
</feature>
<evidence type="ECO:0000313" key="4">
    <source>
        <dbReference type="Proteomes" id="UP001162060"/>
    </source>
</evidence>
<reference evidence="3" key="1">
    <citation type="submission" date="2024-01" db="EMBL/GenBank/DDBJ databases">
        <authorList>
            <person name="Webb A."/>
        </authorList>
    </citation>
    <scope>NUCLEOTIDE SEQUENCE</scope>
    <source>
        <strain evidence="3">Pm1</strain>
    </source>
</reference>
<feature type="signal peptide" evidence="2">
    <location>
        <begin position="1"/>
        <end position="19"/>
    </location>
</feature>
<dbReference type="Proteomes" id="UP001162060">
    <property type="component" value="Unassembled WGS sequence"/>
</dbReference>
<name>A0AAV1TFC2_9STRA</name>
<keyword evidence="2" id="KW-0732">Signal</keyword>
<gene>
    <name evidence="3" type="ORF">PM001_LOCUS6035</name>
</gene>
<feature type="compositionally biased region" description="Acidic residues" evidence="1">
    <location>
        <begin position="31"/>
        <end position="56"/>
    </location>
</feature>
<feature type="region of interest" description="Disordered" evidence="1">
    <location>
        <begin position="29"/>
        <end position="79"/>
    </location>
</feature>
<comment type="caution">
    <text evidence="3">The sequence shown here is derived from an EMBL/GenBank/DDBJ whole genome shotgun (WGS) entry which is preliminary data.</text>
</comment>
<feature type="compositionally biased region" description="Gly residues" evidence="1">
    <location>
        <begin position="63"/>
        <end position="79"/>
    </location>
</feature>
<dbReference type="AlphaFoldDB" id="A0AAV1TFC2"/>
<evidence type="ECO:0000313" key="3">
    <source>
        <dbReference type="EMBL" id="CAK7919567.1"/>
    </source>
</evidence>
<sequence length="79" mass="8338">MKFTALIVAAALATMSVAATDTPALRALAEDTAEDTGPDEMDMQPDTEAMDGDDDQQERHWGGGRGGKWGGGGKWGRGW</sequence>
<proteinExistence type="predicted"/>
<dbReference type="EMBL" id="CAKLBY020000049">
    <property type="protein sequence ID" value="CAK7919567.1"/>
    <property type="molecule type" value="Genomic_DNA"/>
</dbReference>
<evidence type="ECO:0000256" key="2">
    <source>
        <dbReference type="SAM" id="SignalP"/>
    </source>
</evidence>
<evidence type="ECO:0000256" key="1">
    <source>
        <dbReference type="SAM" id="MobiDB-lite"/>
    </source>
</evidence>